<dbReference type="EMBL" id="JBHSCN010000006">
    <property type="protein sequence ID" value="MFC4244873.1"/>
    <property type="molecule type" value="Genomic_DNA"/>
</dbReference>
<feature type="domain" description="Carrier" evidence="4">
    <location>
        <begin position="1241"/>
        <end position="1324"/>
    </location>
</feature>
<dbReference type="InterPro" id="IPR000873">
    <property type="entry name" value="AMP-dep_synth/lig_dom"/>
</dbReference>
<evidence type="ECO:0000313" key="6">
    <source>
        <dbReference type="Proteomes" id="UP001595900"/>
    </source>
</evidence>
<dbReference type="Gene3D" id="3.40.50.150">
    <property type="entry name" value="Vaccinia Virus protein VP39"/>
    <property type="match status" value="1"/>
</dbReference>
<protein>
    <submittedName>
        <fullName evidence="5">AMP-binding protein</fullName>
    </submittedName>
</protein>
<dbReference type="Gene3D" id="3.30.559.10">
    <property type="entry name" value="Chloramphenicol acetyltransferase-like domain"/>
    <property type="match status" value="1"/>
</dbReference>
<dbReference type="Gene3D" id="3.30.300.30">
    <property type="match status" value="2"/>
</dbReference>
<dbReference type="SMART" id="SM00823">
    <property type="entry name" value="PKS_PP"/>
    <property type="match status" value="2"/>
</dbReference>
<dbReference type="SUPFAM" id="SSF47336">
    <property type="entry name" value="ACP-like"/>
    <property type="match status" value="3"/>
</dbReference>
<dbReference type="RefSeq" id="WP_390231126.1">
    <property type="nucleotide sequence ID" value="NZ_JBHSCN010000006.1"/>
</dbReference>
<dbReference type="PROSITE" id="PS00012">
    <property type="entry name" value="PHOSPHOPANTETHEINE"/>
    <property type="match status" value="3"/>
</dbReference>
<dbReference type="InterPro" id="IPR006162">
    <property type="entry name" value="Ppantetheine_attach_site"/>
</dbReference>
<dbReference type="SUPFAM" id="SSF56801">
    <property type="entry name" value="Acetyl-CoA synthetase-like"/>
    <property type="match status" value="2"/>
</dbReference>
<sequence>MNHNETAESQVAVGDPVPGEWNLTAHTYDSGATIVDLIQESARRWPSRHAVETCSGAAITYAQLWDRASLLARRLRAVGVAEGEFVIIADAHTEVTVIGELAINMVGAAFVPIDARWPTARVASIIEQLDRLGAVIASPGLAGALEGTLWAASRSSTPLVIEGDDAGLTNLDESVVAALWDDIGARDEITSAAGFIDGTVSEDDINRYVEHITSIVVSTNPGGRVFEVGCGAGLVGRALVSAGFQYGGSDPSQVSLDRLRSDNGTGIPLAQAFAHNTRLTSDTDTVLLASVSQFFPDLRYARVALLHLLRQLPPKGRVIVADVIDASDGRGTGRLSFPLRWFAATFGESNVDVRSRNASEWAGELGRRFDVVIGAAAGQRQGDSAVLDDATSILDLRAEANAPAYVIFTSGSTGVPKGVIVEHTSVVNLFTWFNAHYGVGPGDRLLWVTSSAFDLAVYDLFGVLAAGATVCIPPSEALADPDRLYLEVVQQQISLWDSAPAAFEEVLRAASGPAPSLRRVFLSGDWVPVTLSERMAISFPTAALSALGGATEATVWSNYFDVIRPDNDWPSIPYGRPIYNARYYVLDDKGAPTPVGTAGELHIAGVPVARGYLGRQDEHFRSDPFASDSQRMYATGDRAMWLPSGDLRFLGRTDDQVKVRGYRVDLGDIRSALSGIPAVGDAVVVADRSEAGDRLIAAVVGRPGHQAPSEGMLRRESSLRLPSYMVPNDFVVLPALPVGPTGKADRREIIVAADAARRRRVWQEMPDANAAIARSSQYGPPGTLELSAELLVRGVHSLARLREVALSLFVKYPELAAEFAISAYDARWRLTDPRRSVEERVTLGDSKSVPLSNASPFSMHLQHVNGHTALGIAVHHCLCDGLGLERLLEDVLAGLVTPHAVDGSVELTKIGLPVRVDSPEPADNSAWREIAADLGRRPRATLSGRDGHPIEARRELDVSSVAAAGRAQGTTSTAALIAATRVAALATLGVLLDRISVPVASVPDALLSVRMLPLVCEDSILDDFGAECARIADVMYSAMERGAPSINLVGELSGSALVGLPDVLVSIAPPSPSEANTMVVRRVAQTARGCPAVITVELDGDGLRVVGHSAVVDGSEVEALATRIVDVLKYSEAYSSSPPRTTLAEIAKARRIDQLDREVGHARNMSPNAVRNVRTAWQEVVGPVASDQESLFEAGADSIVIARLIARLRQITSIDVPLSVAFENPTPMALAGWFSDREGELDSAPVERVLAEVWSDVLECGPVDPNASFVELGGHSLLAMRAITLLRQRGWNLGIEPLLAGCSFAEAVVACTPTDVLPAIPKIADVEGPASPAQERAFIEMQIGAEMLAAESDIEGTAFGYQFQAALRVRGPFDPKRWGAAAEAVVARNDVLRMGFTYGPTGLRRHLLDETPVHVKVEDLRSTPTDDAQERWLTAQETVRWDLAAGGLVRWAIARVGDDDWLISHVEHHFVHDGISFALLLQQLFAAYRGEPLQVARIDDSFGRWCDWFASRDDAQVDADHLFWQTYMAGAPALPARPPVQALGAQVGPRPAEAIRSIISAETRAAINRSFPNASEFAVLCSAFGRALASVSGMHDIVFGSAVPGRPAGAEDCIGMFVTTVCLRMDTRQPDRDLVSSTSRNIARALEHQLVPFDSVVHRWRDSTGAGRGLPFEAMFSLHNSVLPPFDFGVSTEARLEYRQNGTAKVPLDIVVIERRPGIDGADSSDLEVVWEFDWARYSHDDIARLSARLDEELDELLNRPRVSVLSSVSSGPKVTHPDLSNVVGSVVRNRGVAGALKYGETVLSYRELSDQIVANLQGSPILMADKRSTAFVIDALARLYRGEPVVAIREQDRNRGVQISATSELSPDVAYAVLTSGTSGAAKFTAVGRDGLANHIGAFSRVLGISSQDVVFSCNAFGFDAFWEDMLISLSGGARLVIAELNGDALSLIRQIEDSRATVASMTTELFHLMVDELERAGRSIPSSLRRVVIGGEKYDHARLEAWAALAGAGGCRVINSYGPTEATIGPLFAELVIGTRVVVPPGKNIIGQPLDNVTLRIVDSAERVAPRGAVGELLIGGHAVAVGYLGNQRLTAERFPVIEGMRWYRTGDLVRADVHGTIEYLGREDDQVKIRGYRVEPAEVEALLTQCPLVQRAVVVSAVDPSAGTGLIAFVVASGAAGEILRWARRTLPPQLIPAVEVLDVLPLTANGKVDRKALRELGTKVRGYGRHEEHVPPRPGREVLLAEAWQEVLGLDRVGRDDVFLDLGGHSLLAMRALALLQERSGLTVPLRDLLSARSLAEIADAAVNI</sequence>
<dbReference type="PANTHER" id="PTHR45527:SF1">
    <property type="entry name" value="FATTY ACID SYNTHASE"/>
    <property type="match status" value="1"/>
</dbReference>
<evidence type="ECO:0000313" key="5">
    <source>
        <dbReference type="EMBL" id="MFC4244873.1"/>
    </source>
</evidence>
<dbReference type="InterPro" id="IPR023213">
    <property type="entry name" value="CAT-like_dom_sf"/>
</dbReference>
<keyword evidence="6" id="KW-1185">Reference proteome</keyword>
<dbReference type="InterPro" id="IPR042099">
    <property type="entry name" value="ANL_N_sf"/>
</dbReference>
<dbReference type="Gene3D" id="1.10.1200.10">
    <property type="entry name" value="ACP-like"/>
    <property type="match status" value="2"/>
</dbReference>
<evidence type="ECO:0000259" key="4">
    <source>
        <dbReference type="PROSITE" id="PS50075"/>
    </source>
</evidence>
<dbReference type="CDD" id="cd05930">
    <property type="entry name" value="A_NRPS"/>
    <property type="match status" value="1"/>
</dbReference>
<dbReference type="Pfam" id="PF00550">
    <property type="entry name" value="PP-binding"/>
    <property type="match status" value="3"/>
</dbReference>
<dbReference type="Pfam" id="PF00501">
    <property type="entry name" value="AMP-binding"/>
    <property type="match status" value="3"/>
</dbReference>
<organism evidence="5 6">
    <name type="scientific">Gryllotalpicola reticulitermitis</name>
    <dbReference type="NCBI Taxonomy" id="1184153"/>
    <lineage>
        <taxon>Bacteria</taxon>
        <taxon>Bacillati</taxon>
        <taxon>Actinomycetota</taxon>
        <taxon>Actinomycetes</taxon>
        <taxon>Micrococcales</taxon>
        <taxon>Microbacteriaceae</taxon>
        <taxon>Gryllotalpicola</taxon>
    </lineage>
</organism>
<dbReference type="InterPro" id="IPR009081">
    <property type="entry name" value="PP-bd_ACP"/>
</dbReference>
<dbReference type="InterPro" id="IPR029063">
    <property type="entry name" value="SAM-dependent_MTases_sf"/>
</dbReference>
<dbReference type="PROSITE" id="PS00455">
    <property type="entry name" value="AMP_BINDING"/>
    <property type="match status" value="1"/>
</dbReference>
<name>A0ABV8QB28_9MICO</name>
<reference evidence="6" key="1">
    <citation type="journal article" date="2019" name="Int. J. Syst. Evol. Microbiol.">
        <title>The Global Catalogue of Microorganisms (GCM) 10K type strain sequencing project: providing services to taxonomists for standard genome sequencing and annotation.</title>
        <authorList>
            <consortium name="The Broad Institute Genomics Platform"/>
            <consortium name="The Broad Institute Genome Sequencing Center for Infectious Disease"/>
            <person name="Wu L."/>
            <person name="Ma J."/>
        </authorList>
    </citation>
    <scope>NUCLEOTIDE SEQUENCE [LARGE SCALE GENOMIC DNA]</scope>
    <source>
        <strain evidence="6">CGMCC 1.10363</strain>
    </source>
</reference>
<gene>
    <name evidence="5" type="ORF">ACFOYW_15980</name>
</gene>
<dbReference type="InterPro" id="IPR025110">
    <property type="entry name" value="AMP-bd_C"/>
</dbReference>
<evidence type="ECO:0000256" key="1">
    <source>
        <dbReference type="ARBA" id="ARBA00001957"/>
    </source>
</evidence>
<dbReference type="InterPro" id="IPR020845">
    <property type="entry name" value="AMP-binding_CS"/>
</dbReference>
<dbReference type="PANTHER" id="PTHR45527">
    <property type="entry name" value="NONRIBOSOMAL PEPTIDE SYNTHETASE"/>
    <property type="match status" value="1"/>
</dbReference>
<dbReference type="InterPro" id="IPR001242">
    <property type="entry name" value="Condensation_dom"/>
</dbReference>
<accession>A0ABV8QB28</accession>
<dbReference type="Gene3D" id="3.30.559.30">
    <property type="entry name" value="Nonribosomal peptide synthetase, condensation domain"/>
    <property type="match status" value="1"/>
</dbReference>
<dbReference type="InterPro" id="IPR020806">
    <property type="entry name" value="PKS_PP-bd"/>
</dbReference>
<dbReference type="Proteomes" id="UP001595900">
    <property type="component" value="Unassembled WGS sequence"/>
</dbReference>
<dbReference type="SUPFAM" id="SSF53335">
    <property type="entry name" value="S-adenosyl-L-methionine-dependent methyltransferases"/>
    <property type="match status" value="1"/>
</dbReference>
<comment type="caution">
    <text evidence="5">The sequence shown here is derived from an EMBL/GenBank/DDBJ whole genome shotgun (WGS) entry which is preliminary data.</text>
</comment>
<keyword evidence="2" id="KW-0596">Phosphopantetheine</keyword>
<dbReference type="PROSITE" id="PS50075">
    <property type="entry name" value="CARRIER"/>
    <property type="match status" value="3"/>
</dbReference>
<evidence type="ECO:0000256" key="3">
    <source>
        <dbReference type="ARBA" id="ARBA00022553"/>
    </source>
</evidence>
<dbReference type="Pfam" id="PF13193">
    <property type="entry name" value="AMP-binding_C"/>
    <property type="match status" value="2"/>
</dbReference>
<proteinExistence type="predicted"/>
<comment type="cofactor">
    <cofactor evidence="1">
        <name>pantetheine 4'-phosphate</name>
        <dbReference type="ChEBI" id="CHEBI:47942"/>
    </cofactor>
</comment>
<dbReference type="InterPro" id="IPR045851">
    <property type="entry name" value="AMP-bd_C_sf"/>
</dbReference>
<evidence type="ECO:0000256" key="2">
    <source>
        <dbReference type="ARBA" id="ARBA00022450"/>
    </source>
</evidence>
<dbReference type="Gene3D" id="3.40.50.12780">
    <property type="entry name" value="N-terminal domain of ligase-like"/>
    <property type="match status" value="3"/>
</dbReference>
<dbReference type="SUPFAM" id="SSF52777">
    <property type="entry name" value="CoA-dependent acyltransferases"/>
    <property type="match status" value="2"/>
</dbReference>
<keyword evidence="3" id="KW-0597">Phosphoprotein</keyword>
<dbReference type="Gene3D" id="3.40.50.1820">
    <property type="entry name" value="alpha/beta hydrolase"/>
    <property type="match status" value="1"/>
</dbReference>
<feature type="domain" description="Carrier" evidence="4">
    <location>
        <begin position="2235"/>
        <end position="2309"/>
    </location>
</feature>
<dbReference type="InterPro" id="IPR036736">
    <property type="entry name" value="ACP-like_sf"/>
</dbReference>
<feature type="domain" description="Carrier" evidence="4">
    <location>
        <begin position="1164"/>
        <end position="1238"/>
    </location>
</feature>
<dbReference type="Pfam" id="PF00668">
    <property type="entry name" value="Condensation"/>
    <property type="match status" value="1"/>
</dbReference>
<dbReference type="InterPro" id="IPR029058">
    <property type="entry name" value="AB_hydrolase_fold"/>
</dbReference>